<keyword evidence="4" id="KW-0963">Cytoplasm</keyword>
<dbReference type="NCBIfam" id="TIGR00466">
    <property type="entry name" value="kdsB"/>
    <property type="match status" value="1"/>
</dbReference>
<keyword evidence="6" id="KW-1185">Reference proteome</keyword>
<evidence type="ECO:0000313" key="5">
    <source>
        <dbReference type="EMBL" id="MEE1885866.1"/>
    </source>
</evidence>
<dbReference type="NCBIfam" id="NF003950">
    <property type="entry name" value="PRK05450.1-3"/>
    <property type="match status" value="1"/>
</dbReference>
<dbReference type="PANTHER" id="PTHR42866">
    <property type="entry name" value="3-DEOXY-MANNO-OCTULOSONATE CYTIDYLYLTRANSFERASE"/>
    <property type="match status" value="1"/>
</dbReference>
<dbReference type="RefSeq" id="WP_330146757.1">
    <property type="nucleotide sequence ID" value="NZ_JAZDQU010000002.1"/>
</dbReference>
<dbReference type="InterPro" id="IPR004528">
    <property type="entry name" value="KdsB"/>
</dbReference>
<proteinExistence type="inferred from homology"/>
<dbReference type="EC" id="2.7.7.38" evidence="4"/>
<evidence type="ECO:0000256" key="1">
    <source>
        <dbReference type="ARBA" id="ARBA00022679"/>
    </source>
</evidence>
<protein>
    <recommendedName>
        <fullName evidence="4">3-deoxy-manno-octulosonate cytidylyltransferase</fullName>
        <ecNumber evidence="4">2.7.7.38</ecNumber>
    </recommendedName>
    <alternativeName>
        <fullName evidence="4">CMP-2-keto-3-deoxyoctulosonic acid synthase</fullName>
        <shortName evidence="4">CKS</shortName>
        <shortName evidence="4">CMP-KDO synthase</shortName>
    </alternativeName>
</protein>
<dbReference type="HAMAP" id="MF_00057">
    <property type="entry name" value="KdsB"/>
    <property type="match status" value="1"/>
</dbReference>
<dbReference type="Pfam" id="PF02348">
    <property type="entry name" value="CTP_transf_3"/>
    <property type="match status" value="1"/>
</dbReference>
<evidence type="ECO:0000256" key="2">
    <source>
        <dbReference type="ARBA" id="ARBA00022695"/>
    </source>
</evidence>
<evidence type="ECO:0000256" key="4">
    <source>
        <dbReference type="HAMAP-Rule" id="MF_00057"/>
    </source>
</evidence>
<evidence type="ECO:0000256" key="3">
    <source>
        <dbReference type="ARBA" id="ARBA00022985"/>
    </source>
</evidence>
<dbReference type="PANTHER" id="PTHR42866:SF2">
    <property type="entry name" value="3-DEOXY-MANNO-OCTULOSONATE CYTIDYLYLTRANSFERASE, MITOCHONDRIAL"/>
    <property type="match status" value="1"/>
</dbReference>
<dbReference type="Gene3D" id="3.90.550.10">
    <property type="entry name" value="Spore Coat Polysaccharide Biosynthesis Protein SpsA, Chain A"/>
    <property type="match status" value="1"/>
</dbReference>
<dbReference type="InterPro" id="IPR029044">
    <property type="entry name" value="Nucleotide-diphossugar_trans"/>
</dbReference>
<dbReference type="SUPFAM" id="SSF53448">
    <property type="entry name" value="Nucleotide-diphospho-sugar transferases"/>
    <property type="match status" value="1"/>
</dbReference>
<comment type="similarity">
    <text evidence="4">Belongs to the KdsB family.</text>
</comment>
<keyword evidence="1 4" id="KW-0808">Transferase</keyword>
<sequence length="244" mass="27752">MKILGVIPARYASTRFPGKPLIEIGGKSMIRRVYEQANLAKSLTHVIVATDDQRIADEVESFGGEYVMTNSAHESGTDRCAEVAKIVEGYDVIINIQGDEPFINPLQIDLLANLFKEDTEIATLIKPIQEQDELVNPNLPKVVISKQGKALYFSRTPIPYLRGVDIHNWNAKHQYFRHIGIYGYRKNILLQLTNLPISLLEKSEQLEQLRWLENGFNIQTAITEFETIAVDVPEDLDKIKAWYL</sequence>
<keyword evidence="2 4" id="KW-0548">Nucleotidyltransferase</keyword>
<reference evidence="5 6" key="1">
    <citation type="submission" date="2024-01" db="EMBL/GenBank/DDBJ databases">
        <title>Pedobacter sp. nov., isolated from oil-contaminated soil.</title>
        <authorList>
            <person name="Le N.T.T."/>
        </authorList>
    </citation>
    <scope>NUCLEOTIDE SEQUENCE [LARGE SCALE GENOMIC DNA]</scope>
    <source>
        <strain evidence="5 6">VNH31</strain>
    </source>
</reference>
<accession>A0ABU7H3I7</accession>
<comment type="function">
    <text evidence="4">Activates KDO (a required 8-carbon sugar) for incorporation into bacterial lipopolysaccharide in Gram-negative bacteria.</text>
</comment>
<dbReference type="Proteomes" id="UP001337681">
    <property type="component" value="Unassembled WGS sequence"/>
</dbReference>
<organism evidence="5 6">
    <name type="scientific">Pedobacter flavus</name>
    <dbReference type="NCBI Taxonomy" id="3113906"/>
    <lineage>
        <taxon>Bacteria</taxon>
        <taxon>Pseudomonadati</taxon>
        <taxon>Bacteroidota</taxon>
        <taxon>Sphingobacteriia</taxon>
        <taxon>Sphingobacteriales</taxon>
        <taxon>Sphingobacteriaceae</taxon>
        <taxon>Pedobacter</taxon>
    </lineage>
</organism>
<dbReference type="InterPro" id="IPR003329">
    <property type="entry name" value="Cytidylyl_trans"/>
</dbReference>
<dbReference type="CDD" id="cd02517">
    <property type="entry name" value="CMP-KDO-Synthetase"/>
    <property type="match status" value="1"/>
</dbReference>
<gene>
    <name evidence="4 5" type="primary">kdsB</name>
    <name evidence="5" type="ORF">VRU49_10600</name>
</gene>
<comment type="catalytic activity">
    <reaction evidence="4">
        <text>3-deoxy-alpha-D-manno-oct-2-ulosonate + CTP = CMP-3-deoxy-beta-D-manno-octulosonate + diphosphate</text>
        <dbReference type="Rhea" id="RHEA:23448"/>
        <dbReference type="ChEBI" id="CHEBI:33019"/>
        <dbReference type="ChEBI" id="CHEBI:37563"/>
        <dbReference type="ChEBI" id="CHEBI:85986"/>
        <dbReference type="ChEBI" id="CHEBI:85987"/>
        <dbReference type="EC" id="2.7.7.38"/>
    </reaction>
</comment>
<name>A0ABU7H3I7_9SPHI</name>
<keyword evidence="3 4" id="KW-0448">Lipopolysaccharide biosynthesis</keyword>
<evidence type="ECO:0000313" key="6">
    <source>
        <dbReference type="Proteomes" id="UP001337681"/>
    </source>
</evidence>
<dbReference type="GO" id="GO:0008690">
    <property type="term" value="F:3-deoxy-manno-octulosonate cytidylyltransferase activity"/>
    <property type="evidence" value="ECO:0007669"/>
    <property type="project" value="UniProtKB-EC"/>
</dbReference>
<dbReference type="EMBL" id="JAZDQU010000002">
    <property type="protein sequence ID" value="MEE1885866.1"/>
    <property type="molecule type" value="Genomic_DNA"/>
</dbReference>
<comment type="subcellular location">
    <subcellularLocation>
        <location evidence="4">Cytoplasm</location>
    </subcellularLocation>
</comment>
<dbReference type="NCBIfam" id="NF003952">
    <property type="entry name" value="PRK05450.1-5"/>
    <property type="match status" value="1"/>
</dbReference>
<comment type="pathway">
    <text evidence="4">Nucleotide-sugar biosynthesis; CMP-3-deoxy-D-manno-octulosonate biosynthesis; CMP-3-deoxy-D-manno-octulosonate from 3-deoxy-D-manno-octulosonate and CTP: step 1/1.</text>
</comment>
<comment type="caution">
    <text evidence="5">The sequence shown here is derived from an EMBL/GenBank/DDBJ whole genome shotgun (WGS) entry which is preliminary data.</text>
</comment>
<dbReference type="NCBIfam" id="NF009905">
    <property type="entry name" value="PRK13368.1"/>
    <property type="match status" value="1"/>
</dbReference>